<evidence type="ECO:0000313" key="2">
    <source>
        <dbReference type="EMBL" id="OKP90891.1"/>
    </source>
</evidence>
<accession>A0ABX3ESI9</accession>
<protein>
    <recommendedName>
        <fullName evidence="1">RES domain-containing protein</fullName>
    </recommendedName>
</protein>
<gene>
    <name evidence="2" type="ORF">A3844_03265</name>
</gene>
<feature type="domain" description="RES" evidence="1">
    <location>
        <begin position="142"/>
        <end position="254"/>
    </location>
</feature>
<evidence type="ECO:0000259" key="1">
    <source>
        <dbReference type="Pfam" id="PF08808"/>
    </source>
</evidence>
<proteinExistence type="predicted"/>
<organism evidence="2 3">
    <name type="scientific">Paenibacillus helianthi</name>
    <dbReference type="NCBI Taxonomy" id="1349432"/>
    <lineage>
        <taxon>Bacteria</taxon>
        <taxon>Bacillati</taxon>
        <taxon>Bacillota</taxon>
        <taxon>Bacilli</taxon>
        <taxon>Bacillales</taxon>
        <taxon>Paenibacillaceae</taxon>
        <taxon>Paenibacillus</taxon>
    </lineage>
</organism>
<evidence type="ECO:0000313" key="3">
    <source>
        <dbReference type="Proteomes" id="UP000186058"/>
    </source>
</evidence>
<dbReference type="Gene3D" id="2.180.10.10">
    <property type="entry name" value="RHS repeat-associated core"/>
    <property type="match status" value="1"/>
</dbReference>
<name>A0ABX3ESI9_9BACL</name>
<dbReference type="EMBL" id="LVWI01000002">
    <property type="protein sequence ID" value="OKP90891.1"/>
    <property type="molecule type" value="Genomic_DNA"/>
</dbReference>
<sequence>MGRFLNEDTYEGQIDNPLSLNLYTYVGNNPLTRFDPSGHDWLDKLSGFLNGGVDAATFGGWTVVTNYLIGANNSKDYKQSYNNTLQSISDAVNALPPADAIMLDFYLKGAMMSVKASTVSGVTFEGTLYRSVTKGANPLEIHQGNIDTKHRYTGKGTGGLYFSTGEKIVDAELNTWAVATEGRVMHAFDVKVHNLLDLSNPEVRKVLGVTLDDILSNDYTITQQLGQTAKSMNDNGIIAPSARADGGLNVILFDATSIK</sequence>
<keyword evidence="3" id="KW-1185">Reference proteome</keyword>
<reference evidence="2 3" key="1">
    <citation type="submission" date="2016-03" db="EMBL/GenBank/DDBJ databases">
        <authorList>
            <person name="Sant'Anna F.H."/>
            <person name="Ambrosini A."/>
            <person name="Souza R."/>
            <person name="Bach E."/>
            <person name="Fernandes G."/>
            <person name="Balsanelli E."/>
            <person name="Baura V.A."/>
            <person name="Souza E.M."/>
            <person name="Passaglia L."/>
        </authorList>
    </citation>
    <scope>NUCLEOTIDE SEQUENCE [LARGE SCALE GENOMIC DNA]</scope>
    <source>
        <strain evidence="2 3">P26E</strain>
    </source>
</reference>
<comment type="caution">
    <text evidence="2">The sequence shown here is derived from an EMBL/GenBank/DDBJ whole genome shotgun (WGS) entry which is preliminary data.</text>
</comment>
<dbReference type="Proteomes" id="UP000186058">
    <property type="component" value="Unassembled WGS sequence"/>
</dbReference>
<dbReference type="Pfam" id="PF08808">
    <property type="entry name" value="RES"/>
    <property type="match status" value="1"/>
</dbReference>
<dbReference type="InterPro" id="IPR014914">
    <property type="entry name" value="RES_dom"/>
</dbReference>